<dbReference type="EMBL" id="LT906449">
    <property type="protein sequence ID" value="SNV02620.1"/>
    <property type="molecule type" value="Genomic_DNA"/>
</dbReference>
<evidence type="ECO:0008006" key="5">
    <source>
        <dbReference type="Google" id="ProtNLM"/>
    </source>
</evidence>
<dbReference type="Proteomes" id="UP000215539">
    <property type="component" value="Chromosome 1"/>
</dbReference>
<dbReference type="Pfam" id="PF19775">
    <property type="entry name" value="DUF6261"/>
    <property type="match status" value="1"/>
</dbReference>
<protein>
    <recommendedName>
        <fullName evidence="5">Hemagglutinin</fullName>
    </recommendedName>
</protein>
<proteinExistence type="predicted"/>
<organism evidence="2 4">
    <name type="scientific">Capnocytophaga haemolytica</name>
    <dbReference type="NCBI Taxonomy" id="45243"/>
    <lineage>
        <taxon>Bacteria</taxon>
        <taxon>Pseudomonadati</taxon>
        <taxon>Bacteroidota</taxon>
        <taxon>Flavobacteriia</taxon>
        <taxon>Flavobacteriales</taxon>
        <taxon>Flavobacteriaceae</taxon>
        <taxon>Capnocytophaga</taxon>
    </lineage>
</organism>
<reference evidence="2 4" key="2">
    <citation type="submission" date="2017-06" db="EMBL/GenBank/DDBJ databases">
        <authorList>
            <consortium name="Pathogen Informatics"/>
        </authorList>
    </citation>
    <scope>NUCLEOTIDE SEQUENCE [LARGE SCALE GENOMIC DNA]</scope>
    <source>
        <strain evidence="2 4">NCTC12947</strain>
    </source>
</reference>
<accession>A0AAX2GUM7</accession>
<dbReference type="Proteomes" id="UP000065822">
    <property type="component" value="Chromosome"/>
</dbReference>
<evidence type="ECO:0000313" key="4">
    <source>
        <dbReference type="Proteomes" id="UP000215539"/>
    </source>
</evidence>
<evidence type="ECO:0000313" key="2">
    <source>
        <dbReference type="EMBL" id="SNV02620.1"/>
    </source>
</evidence>
<evidence type="ECO:0000313" key="3">
    <source>
        <dbReference type="Proteomes" id="UP000065822"/>
    </source>
</evidence>
<dbReference type="EMBL" id="CP014227">
    <property type="protein sequence ID" value="AMD85359.1"/>
    <property type="molecule type" value="Genomic_DNA"/>
</dbReference>
<keyword evidence="3" id="KW-1185">Reference proteome</keyword>
<reference evidence="1 3" key="1">
    <citation type="submission" date="2016-02" db="EMBL/GenBank/DDBJ databases">
        <authorList>
            <person name="Holder M.E."/>
            <person name="Ajami N.J."/>
            <person name="Petrosino J.F."/>
        </authorList>
    </citation>
    <scope>NUCLEOTIDE SEQUENCE [LARGE SCALE GENOMIC DNA]</scope>
    <source>
        <strain evidence="1 3">CCUG 32990</strain>
    </source>
</reference>
<evidence type="ECO:0000313" key="1">
    <source>
        <dbReference type="EMBL" id="AMD85359.1"/>
    </source>
</evidence>
<sequence length="265" mass="30229">MYTLLQVKRINAAKLNNDEYTQFMKEVVTNAVTATIEKLAITEDLLTEMRKKIDNLTEASHQSRVNQSSDSIEGLDKLRSNLLSYLVIEFKNSRKSGVHNEAVAAGALYKEFKNYTSTHNTPKRQKSQIIDSFLKDIDKPENLANIDILRLAESVKKLKDTNKRYQEMVAGRSEEELNRPRINVRKERKELRDLYLYLIAHAEAKNIVEPSDEAAAFITKTNKLIDDTVRAHSQRVGIAVANKKKNNLDDEELPQPVAAFKVTNN</sequence>
<dbReference type="KEGG" id="chg:AXF12_07460"/>
<gene>
    <name evidence="1" type="ORF">AXF12_07460</name>
    <name evidence="2" type="ORF">SAMEA44541418_00208</name>
</gene>
<dbReference type="InterPro" id="IPR046228">
    <property type="entry name" value="DUF6261"/>
</dbReference>
<name>A0AAX2GUM7_9FLAO</name>
<dbReference type="AlphaFoldDB" id="A0AAX2GUM7"/>
<dbReference type="RefSeq" id="WP_066429825.1">
    <property type="nucleotide sequence ID" value="NZ_CP014227.1"/>
</dbReference>